<dbReference type="AlphaFoldDB" id="A0A9P0YRC0"/>
<evidence type="ECO:0000313" key="7">
    <source>
        <dbReference type="EMBL" id="CAH9072640.1"/>
    </source>
</evidence>
<comment type="subcellular location">
    <subcellularLocation>
        <location evidence="1">Secreted</location>
    </subcellularLocation>
</comment>
<proteinExistence type="inferred from homology"/>
<dbReference type="GO" id="GO:0005576">
    <property type="term" value="C:extracellular region"/>
    <property type="evidence" value="ECO:0007669"/>
    <property type="project" value="UniProtKB-SubCell"/>
</dbReference>
<dbReference type="InterPro" id="IPR044962">
    <property type="entry name" value="CLV3/ESR"/>
</dbReference>
<dbReference type="GO" id="GO:0033612">
    <property type="term" value="F:receptor serine/threonine kinase binding"/>
    <property type="evidence" value="ECO:0007669"/>
    <property type="project" value="InterPro"/>
</dbReference>
<dbReference type="PANTHER" id="PTHR36349">
    <property type="entry name" value="PROTEIN CLAVATA 3"/>
    <property type="match status" value="1"/>
</dbReference>
<comment type="caution">
    <text evidence="7">The sequence shown here is derived from an EMBL/GenBank/DDBJ whole genome shotgun (WGS) entry which is preliminary data.</text>
</comment>
<sequence>MVKMALSTIRVSSLIFLAAICFFLFALQSQSYDHADSKMGYQPKSMEVHEMIQSRKVLKMQEGEVKISNIGNGEKMIERELREAPMGPDPLHHHGGSPISRNNNLQPTENP</sequence>
<evidence type="ECO:0000256" key="3">
    <source>
        <dbReference type="ARBA" id="ARBA00022525"/>
    </source>
</evidence>
<name>A0A9P0YRC0_CUSEU</name>
<protein>
    <submittedName>
        <fullName evidence="7">Uncharacterized protein</fullName>
    </submittedName>
</protein>
<feature type="region of interest" description="Disordered" evidence="6">
    <location>
        <begin position="82"/>
        <end position="111"/>
    </location>
</feature>
<evidence type="ECO:0000256" key="4">
    <source>
        <dbReference type="ARBA" id="ARBA00022729"/>
    </source>
</evidence>
<evidence type="ECO:0000256" key="2">
    <source>
        <dbReference type="ARBA" id="ARBA00005416"/>
    </source>
</evidence>
<reference evidence="7" key="1">
    <citation type="submission" date="2022-07" db="EMBL/GenBank/DDBJ databases">
        <authorList>
            <person name="Macas J."/>
            <person name="Novak P."/>
            <person name="Neumann P."/>
        </authorList>
    </citation>
    <scope>NUCLEOTIDE SEQUENCE</scope>
</reference>
<keyword evidence="8" id="KW-1185">Reference proteome</keyword>
<dbReference type="GO" id="GO:0030154">
    <property type="term" value="P:cell differentiation"/>
    <property type="evidence" value="ECO:0007669"/>
    <property type="project" value="UniProtKB-KW"/>
</dbReference>
<evidence type="ECO:0000256" key="5">
    <source>
        <dbReference type="ARBA" id="ARBA00022782"/>
    </source>
</evidence>
<organism evidence="7 8">
    <name type="scientific">Cuscuta europaea</name>
    <name type="common">European dodder</name>
    <dbReference type="NCBI Taxonomy" id="41803"/>
    <lineage>
        <taxon>Eukaryota</taxon>
        <taxon>Viridiplantae</taxon>
        <taxon>Streptophyta</taxon>
        <taxon>Embryophyta</taxon>
        <taxon>Tracheophyta</taxon>
        <taxon>Spermatophyta</taxon>
        <taxon>Magnoliopsida</taxon>
        <taxon>eudicotyledons</taxon>
        <taxon>Gunneridae</taxon>
        <taxon>Pentapetalae</taxon>
        <taxon>asterids</taxon>
        <taxon>lamiids</taxon>
        <taxon>Solanales</taxon>
        <taxon>Convolvulaceae</taxon>
        <taxon>Cuscuteae</taxon>
        <taxon>Cuscuta</taxon>
        <taxon>Cuscuta subgen. Cuscuta</taxon>
    </lineage>
</organism>
<gene>
    <name evidence="7" type="ORF">CEURO_LOCUS4441</name>
</gene>
<dbReference type="Proteomes" id="UP001152484">
    <property type="component" value="Unassembled WGS sequence"/>
</dbReference>
<dbReference type="OrthoDB" id="1301164at2759"/>
<accession>A0A9P0YRC0</accession>
<keyword evidence="5" id="KW-0221">Differentiation</keyword>
<keyword evidence="4" id="KW-0732">Signal</keyword>
<dbReference type="PANTHER" id="PTHR36349:SF2">
    <property type="entry name" value="PROTEIN CLAVATA 3"/>
    <property type="match status" value="1"/>
</dbReference>
<evidence type="ECO:0000256" key="6">
    <source>
        <dbReference type="SAM" id="MobiDB-lite"/>
    </source>
</evidence>
<keyword evidence="3" id="KW-0964">Secreted</keyword>
<dbReference type="EMBL" id="CAMAPE010000008">
    <property type="protein sequence ID" value="CAH9072640.1"/>
    <property type="molecule type" value="Genomic_DNA"/>
</dbReference>
<feature type="compositionally biased region" description="Polar residues" evidence="6">
    <location>
        <begin position="99"/>
        <end position="111"/>
    </location>
</feature>
<evidence type="ECO:0000256" key="1">
    <source>
        <dbReference type="ARBA" id="ARBA00004613"/>
    </source>
</evidence>
<comment type="similarity">
    <text evidence="2">Belongs to the CLV3/ESR signal peptide family.</text>
</comment>
<evidence type="ECO:0000313" key="8">
    <source>
        <dbReference type="Proteomes" id="UP001152484"/>
    </source>
</evidence>